<reference evidence="2 3" key="1">
    <citation type="submission" date="2019-02" db="EMBL/GenBank/DDBJ databases">
        <authorList>
            <person name="Goldberg S.R."/>
            <person name="Haltli B.A."/>
            <person name="Correa H."/>
            <person name="Russell K.G."/>
        </authorList>
    </citation>
    <scope>NUCLEOTIDE SEQUENCE [LARGE SCALE GENOMIC DNA]</scope>
    <source>
        <strain evidence="2 3">JCM 16186</strain>
    </source>
</reference>
<keyword evidence="1" id="KW-0472">Membrane</keyword>
<proteinExistence type="predicted"/>
<dbReference type="Proteomes" id="UP000798808">
    <property type="component" value="Unassembled WGS sequence"/>
</dbReference>
<feature type="transmembrane region" description="Helical" evidence="1">
    <location>
        <begin position="192"/>
        <end position="210"/>
    </location>
</feature>
<dbReference type="EMBL" id="SMLW01000676">
    <property type="protein sequence ID" value="MTI28980.1"/>
    <property type="molecule type" value="Genomic_DNA"/>
</dbReference>
<keyword evidence="1" id="KW-0812">Transmembrane</keyword>
<evidence type="ECO:0000256" key="1">
    <source>
        <dbReference type="SAM" id="Phobius"/>
    </source>
</evidence>
<protein>
    <submittedName>
        <fullName evidence="2">Uncharacterized protein</fullName>
    </submittedName>
</protein>
<sequence>MQQTKRKRQAQGRIDYIIKGNTPGVRQLVRSYGITPPKDVKTLTRAVKQVIREKGRPAIKGLIKHHPDRKIILRLEKEKDDNYCGYCGSSSYNPEDHYCGSCSHSNYDEEASGTLLDRLLKMNTDELEKYYKEVLEQANKSPQDTTLANRLQQVWSEMRQRKLQVTEKPVTTPEQTVALEEKPKDGFTPEQMILILGLTLTAGVLVGVSIKAKGNG</sequence>
<name>A0ABW9S0F5_9BACT</name>
<keyword evidence="1" id="KW-1133">Transmembrane helix</keyword>
<organism evidence="2 3">
    <name type="scientific">Fulvivirga kasyanovii</name>
    <dbReference type="NCBI Taxonomy" id="396812"/>
    <lineage>
        <taxon>Bacteria</taxon>
        <taxon>Pseudomonadati</taxon>
        <taxon>Bacteroidota</taxon>
        <taxon>Cytophagia</taxon>
        <taxon>Cytophagales</taxon>
        <taxon>Fulvivirgaceae</taxon>
        <taxon>Fulvivirga</taxon>
    </lineage>
</organism>
<keyword evidence="3" id="KW-1185">Reference proteome</keyword>
<evidence type="ECO:0000313" key="2">
    <source>
        <dbReference type="EMBL" id="MTI28980.1"/>
    </source>
</evidence>
<dbReference type="RefSeq" id="WP_155177030.1">
    <property type="nucleotide sequence ID" value="NZ_BAAAFL010000012.1"/>
</dbReference>
<gene>
    <name evidence="2" type="ORF">E1163_28725</name>
</gene>
<comment type="caution">
    <text evidence="2">The sequence shown here is derived from an EMBL/GenBank/DDBJ whole genome shotgun (WGS) entry which is preliminary data.</text>
</comment>
<evidence type="ECO:0000313" key="3">
    <source>
        <dbReference type="Proteomes" id="UP000798808"/>
    </source>
</evidence>
<accession>A0ABW9S0F5</accession>